<sequence>MNIWSGLISSKFGNSHFQNKPRELLEQRVVYLGRCTISNQFIKEQMSQFPISRLSHTYCPYLTKFYSFIYINS</sequence>
<keyword evidence="2" id="KW-1185">Reference proteome</keyword>
<gene>
    <name evidence="1" type="primary">Vigan.01G416300</name>
    <name evidence="1" type="ORF">VIGAN_01416300</name>
</gene>
<proteinExistence type="predicted"/>
<organism evidence="1 2">
    <name type="scientific">Vigna angularis var. angularis</name>
    <dbReference type="NCBI Taxonomy" id="157739"/>
    <lineage>
        <taxon>Eukaryota</taxon>
        <taxon>Viridiplantae</taxon>
        <taxon>Streptophyta</taxon>
        <taxon>Embryophyta</taxon>
        <taxon>Tracheophyta</taxon>
        <taxon>Spermatophyta</taxon>
        <taxon>Magnoliopsida</taxon>
        <taxon>eudicotyledons</taxon>
        <taxon>Gunneridae</taxon>
        <taxon>Pentapetalae</taxon>
        <taxon>rosids</taxon>
        <taxon>fabids</taxon>
        <taxon>Fabales</taxon>
        <taxon>Fabaceae</taxon>
        <taxon>Papilionoideae</taxon>
        <taxon>50 kb inversion clade</taxon>
        <taxon>NPAAA clade</taxon>
        <taxon>indigoferoid/millettioid clade</taxon>
        <taxon>Phaseoleae</taxon>
        <taxon>Vigna</taxon>
    </lineage>
</organism>
<evidence type="ECO:0000313" key="1">
    <source>
        <dbReference type="EMBL" id="BAT76192.1"/>
    </source>
</evidence>
<evidence type="ECO:0000313" key="2">
    <source>
        <dbReference type="Proteomes" id="UP000291084"/>
    </source>
</evidence>
<accession>A0A0S3R6L7</accession>
<dbReference type="AlphaFoldDB" id="A0A0S3R6L7"/>
<protein>
    <submittedName>
        <fullName evidence="1">Uncharacterized protein</fullName>
    </submittedName>
</protein>
<dbReference type="EMBL" id="AP015034">
    <property type="protein sequence ID" value="BAT76192.1"/>
    <property type="molecule type" value="Genomic_DNA"/>
</dbReference>
<name>A0A0S3R6L7_PHAAN</name>
<dbReference type="Proteomes" id="UP000291084">
    <property type="component" value="Chromosome 1"/>
</dbReference>
<reference evidence="1 2" key="1">
    <citation type="journal article" date="2015" name="Sci. Rep.">
        <title>The power of single molecule real-time sequencing technology in the de novo assembly of a eukaryotic genome.</title>
        <authorList>
            <person name="Sakai H."/>
            <person name="Naito K."/>
            <person name="Ogiso-Tanaka E."/>
            <person name="Takahashi Y."/>
            <person name="Iseki K."/>
            <person name="Muto C."/>
            <person name="Satou K."/>
            <person name="Teruya K."/>
            <person name="Shiroma A."/>
            <person name="Shimoji M."/>
            <person name="Hirano T."/>
            <person name="Itoh T."/>
            <person name="Kaga A."/>
            <person name="Tomooka N."/>
        </authorList>
    </citation>
    <scope>NUCLEOTIDE SEQUENCE [LARGE SCALE GENOMIC DNA]</scope>
    <source>
        <strain evidence="2">cv. Shumari</strain>
    </source>
</reference>